<comment type="caution">
    <text evidence="2">The sequence shown here is derived from an EMBL/GenBank/DDBJ whole genome shotgun (WGS) entry which is preliminary data.</text>
</comment>
<evidence type="ECO:0000313" key="2">
    <source>
        <dbReference type="EMBL" id="KKP31810.1"/>
    </source>
</evidence>
<feature type="transmembrane region" description="Helical" evidence="1">
    <location>
        <begin position="7"/>
        <end position="27"/>
    </location>
</feature>
<feature type="transmembrane region" description="Helical" evidence="1">
    <location>
        <begin position="106"/>
        <end position="132"/>
    </location>
</feature>
<proteinExistence type="predicted"/>
<dbReference type="EMBL" id="LBOI01000005">
    <property type="protein sequence ID" value="KKP31810.1"/>
    <property type="molecule type" value="Genomic_DNA"/>
</dbReference>
<evidence type="ECO:0000256" key="1">
    <source>
        <dbReference type="SAM" id="Phobius"/>
    </source>
</evidence>
<dbReference type="AlphaFoldDB" id="A0A0G0AZ34"/>
<gene>
    <name evidence="2" type="ORF">UR21_C0005G0032</name>
</gene>
<feature type="transmembrane region" description="Helical" evidence="1">
    <location>
        <begin position="69"/>
        <end position="94"/>
    </location>
</feature>
<sequence>MKRILRHFVIDSVSIFLVSSIASGMMFEKGIETLLLTGLGLTIASLIAKPVINILMLPINLITFGLFRWVAAVAVLYIVTLIVPGFKIIGFSFGGYSNIWFDVPTIALTGILAFLAFSLLHSLISSFIYWLIK</sequence>
<protein>
    <recommendedName>
        <fullName evidence="4">Integral membrane protein</fullName>
    </recommendedName>
</protein>
<keyword evidence="1" id="KW-1133">Transmembrane helix</keyword>
<evidence type="ECO:0000313" key="3">
    <source>
        <dbReference type="Proteomes" id="UP000034803"/>
    </source>
</evidence>
<feature type="transmembrane region" description="Helical" evidence="1">
    <location>
        <begin position="33"/>
        <end position="57"/>
    </location>
</feature>
<reference evidence="2 3" key="1">
    <citation type="journal article" date="2015" name="Nature">
        <title>rRNA introns, odd ribosomes, and small enigmatic genomes across a large radiation of phyla.</title>
        <authorList>
            <person name="Brown C.T."/>
            <person name="Hug L.A."/>
            <person name="Thomas B.C."/>
            <person name="Sharon I."/>
            <person name="Castelle C.J."/>
            <person name="Singh A."/>
            <person name="Wilkins M.J."/>
            <person name="Williams K.H."/>
            <person name="Banfield J.F."/>
        </authorList>
    </citation>
    <scope>NUCLEOTIDE SEQUENCE [LARGE SCALE GENOMIC DNA]</scope>
</reference>
<keyword evidence="1" id="KW-0812">Transmembrane</keyword>
<accession>A0A0G0AZ34</accession>
<dbReference type="Proteomes" id="UP000034803">
    <property type="component" value="Unassembled WGS sequence"/>
</dbReference>
<name>A0A0G0AZ34_9BACT</name>
<dbReference type="Pfam" id="PF04020">
    <property type="entry name" value="Phage_holin_4_2"/>
    <property type="match status" value="1"/>
</dbReference>
<dbReference type="InterPro" id="IPR007165">
    <property type="entry name" value="Phage_holin_4_2"/>
</dbReference>
<evidence type="ECO:0008006" key="4">
    <source>
        <dbReference type="Google" id="ProtNLM"/>
    </source>
</evidence>
<organism evidence="2 3">
    <name type="scientific">Candidatus Woesebacteria bacterium GW2011_GWC2_31_9</name>
    <dbReference type="NCBI Taxonomy" id="1618586"/>
    <lineage>
        <taxon>Bacteria</taxon>
        <taxon>Candidatus Woeseibacteriota</taxon>
    </lineage>
</organism>
<keyword evidence="1" id="KW-0472">Membrane</keyword>